<evidence type="ECO:0000313" key="1">
    <source>
        <dbReference type="EMBL" id="KAK2558806.1"/>
    </source>
</evidence>
<proteinExistence type="predicted"/>
<sequence length="562" mass="64052">MTYIEGVLGLKETEGQFLSEAIDPIIVVPVVQLNIWGQSNIITGKPIRPTLRSDYIHLADSWRAHSPVSQSPPLSVFLSVHEMMQPVKTSKYVTRTQVRSFSKRKLSMWSKRKFCEHCGEFVSCRTYRRHSELQALESSDEEGNEHFLENFLQNNEEVLCKVHEVVDNRASLPGANIAELEEDDVVLVQEMLCDNNDADKEYHEKTGPQMCQVWDVADEDIDSDFSNFHKHSPSVHVNPLQGLHERKQLGFDQDKFVKYVVCPKCDTLYNFDDCFELRNRKRVSKNCAFVEFPNHRQLFRRTSCGEPLLQEVTLKSGQTKLYPFKVYCYQSVTDTLQRFLMSSGFAVKCELWRNRGIPNGFLCDVFDGRIWKGWQYVVGEAFLAVPRNYAFMLNIDWFQPFKHSIYSVGALYMVLMNLPRAERFKPENVFLLGIIPGPHEPKLTISSYLEPLVAELNQLWKDGIKFKANGASNAEIYHAALLCVGCDVPAARKVCGFTGHASCKGCSKCKKAFPGTVTSKIDFSGFDPCPPRNNHSHREQAQQILNQTTAGDKASVEQKYGT</sequence>
<reference evidence="1" key="2">
    <citation type="journal article" date="2023" name="Science">
        <title>Genomic signatures of disease resistance in endangered staghorn corals.</title>
        <authorList>
            <person name="Vollmer S.V."/>
            <person name="Selwyn J.D."/>
            <person name="Despard B.A."/>
            <person name="Roesel C.L."/>
        </authorList>
    </citation>
    <scope>NUCLEOTIDE SEQUENCE</scope>
    <source>
        <strain evidence="1">K2</strain>
    </source>
</reference>
<dbReference type="Proteomes" id="UP001249851">
    <property type="component" value="Unassembled WGS sequence"/>
</dbReference>
<evidence type="ECO:0000313" key="2">
    <source>
        <dbReference type="Proteomes" id="UP001249851"/>
    </source>
</evidence>
<organism evidence="1 2">
    <name type="scientific">Acropora cervicornis</name>
    <name type="common">Staghorn coral</name>
    <dbReference type="NCBI Taxonomy" id="6130"/>
    <lineage>
        <taxon>Eukaryota</taxon>
        <taxon>Metazoa</taxon>
        <taxon>Cnidaria</taxon>
        <taxon>Anthozoa</taxon>
        <taxon>Hexacorallia</taxon>
        <taxon>Scleractinia</taxon>
        <taxon>Astrocoeniina</taxon>
        <taxon>Acroporidae</taxon>
        <taxon>Acropora</taxon>
    </lineage>
</organism>
<dbReference type="InterPro" id="IPR004242">
    <property type="entry name" value="Transposase_21"/>
</dbReference>
<dbReference type="Pfam" id="PF02992">
    <property type="entry name" value="Transposase_21"/>
    <property type="match status" value="1"/>
</dbReference>
<dbReference type="PANTHER" id="PTHR46579:SF2">
    <property type="entry name" value="C2H2-TYPE DOMAIN-CONTAINING PROTEIN"/>
    <property type="match status" value="1"/>
</dbReference>
<name>A0AAD9QCI9_ACRCE</name>
<comment type="caution">
    <text evidence="1">The sequence shown here is derived from an EMBL/GenBank/DDBJ whole genome shotgun (WGS) entry which is preliminary data.</text>
</comment>
<gene>
    <name evidence="1" type="ORF">P5673_019021</name>
</gene>
<evidence type="ECO:0008006" key="3">
    <source>
        <dbReference type="Google" id="ProtNLM"/>
    </source>
</evidence>
<dbReference type="AlphaFoldDB" id="A0AAD9QCI9"/>
<accession>A0AAD9QCI9</accession>
<dbReference type="EMBL" id="JARQWQ010000043">
    <property type="protein sequence ID" value="KAK2558806.1"/>
    <property type="molecule type" value="Genomic_DNA"/>
</dbReference>
<keyword evidence="2" id="KW-1185">Reference proteome</keyword>
<protein>
    <recommendedName>
        <fullName evidence="3">Transposase domain-containing protein</fullName>
    </recommendedName>
</protein>
<dbReference type="PANTHER" id="PTHR46579">
    <property type="entry name" value="F5/8 TYPE C DOMAIN-CONTAINING PROTEIN-RELATED"/>
    <property type="match status" value="1"/>
</dbReference>
<reference evidence="1" key="1">
    <citation type="journal article" date="2023" name="G3 (Bethesda)">
        <title>Whole genome assembly and annotation of the endangered Caribbean coral Acropora cervicornis.</title>
        <authorList>
            <person name="Selwyn J.D."/>
            <person name="Vollmer S.V."/>
        </authorList>
    </citation>
    <scope>NUCLEOTIDE SEQUENCE</scope>
    <source>
        <strain evidence="1">K2</strain>
    </source>
</reference>